<evidence type="ECO:0000313" key="5">
    <source>
        <dbReference type="Proteomes" id="UP000017831"/>
    </source>
</evidence>
<dbReference type="EMBL" id="AQHY01000028">
    <property type="protein sequence ID" value="EOA54018.1"/>
    <property type="molecule type" value="Genomic_DNA"/>
</dbReference>
<feature type="chain" id="PRO_5004679357" description="Dihydroorotase catalytic domain-containing protein" evidence="2">
    <location>
        <begin position="23"/>
        <end position="155"/>
    </location>
</feature>
<dbReference type="InterPro" id="IPR024403">
    <property type="entry name" value="DHOase_cat"/>
</dbReference>
<gene>
    <name evidence="4" type="ORF">HMPREF1534_02490</name>
</gene>
<dbReference type="HOGENOM" id="CLU_1683093_0_0_10"/>
<accession>U6RFP7</accession>
<feature type="signal peptide" evidence="2">
    <location>
        <begin position="1"/>
        <end position="22"/>
    </location>
</feature>
<feature type="domain" description="Dihydroorotase catalytic" evidence="3">
    <location>
        <begin position="38"/>
        <end position="137"/>
    </location>
</feature>
<protein>
    <recommendedName>
        <fullName evidence="3">Dihydroorotase catalytic domain-containing protein</fullName>
    </recommendedName>
</protein>
<dbReference type="eggNOG" id="ENOG5033V27">
    <property type="taxonomic scope" value="Bacteria"/>
</dbReference>
<dbReference type="Pfam" id="PF12890">
    <property type="entry name" value="DHOase"/>
    <property type="match status" value="1"/>
</dbReference>
<keyword evidence="5" id="KW-1185">Reference proteome</keyword>
<evidence type="ECO:0000256" key="2">
    <source>
        <dbReference type="SAM" id="SignalP"/>
    </source>
</evidence>
<dbReference type="Proteomes" id="UP000017831">
    <property type="component" value="Unassembled WGS sequence"/>
</dbReference>
<dbReference type="GeneID" id="60061582"/>
<dbReference type="PATRIC" id="fig|1121098.3.peg.2525"/>
<dbReference type="STRING" id="1121098.HMPREF1534_02490"/>
<sequence length="155" mass="16908">MKRILFFAFLCLCVCLSAGAQALSPVTWTAYGLTFKVPKGIVVEEDTEETFLLNDSKFYITVQALDSDGITKGDLEGMLKDYADDDGVEKQTAVKAFDLEQFYGVSMDGQCEGEPCCYACLMTKAAGSAFHVSIIYSAGKKAEAEAILKSFVMEE</sequence>
<organism evidence="4 5">
    <name type="scientific">Phocaeicola massiliensis B84634 = Timone 84634 = DSM 17679 = JCM 13223</name>
    <dbReference type="NCBI Taxonomy" id="1121098"/>
    <lineage>
        <taxon>Bacteria</taxon>
        <taxon>Pseudomonadati</taxon>
        <taxon>Bacteroidota</taxon>
        <taxon>Bacteroidia</taxon>
        <taxon>Bacteroidales</taxon>
        <taxon>Bacteroidaceae</taxon>
        <taxon>Phocaeicola</taxon>
    </lineage>
</organism>
<evidence type="ECO:0000256" key="1">
    <source>
        <dbReference type="ARBA" id="ARBA00022975"/>
    </source>
</evidence>
<dbReference type="AlphaFoldDB" id="U6RFP7"/>
<comment type="caution">
    <text evidence="4">The sequence shown here is derived from an EMBL/GenBank/DDBJ whole genome shotgun (WGS) entry which is preliminary data.</text>
</comment>
<keyword evidence="1" id="KW-0665">Pyrimidine biosynthesis</keyword>
<evidence type="ECO:0000313" key="4">
    <source>
        <dbReference type="EMBL" id="EOA54018.1"/>
    </source>
</evidence>
<proteinExistence type="predicted"/>
<keyword evidence="2" id="KW-0732">Signal</keyword>
<name>U6RFP7_9BACT</name>
<reference evidence="4 5" key="1">
    <citation type="submission" date="2013-04" db="EMBL/GenBank/DDBJ databases">
        <title>The Genome Sequence of Bacteroides massiliensis DSM 17679.</title>
        <authorList>
            <consortium name="The Broad Institute Genomics Platform"/>
            <person name="Earl A."/>
            <person name="Ward D."/>
            <person name="Feldgarden M."/>
            <person name="Gevers D."/>
            <person name="Martens E."/>
            <person name="Fenner L."/>
            <person name="Roux V."/>
            <person name="Mallet M.N."/>
            <person name="Raoult D."/>
            <person name="Walker B."/>
            <person name="Young S."/>
            <person name="Zeng Q."/>
            <person name="Gargeya S."/>
            <person name="Fitzgerald M."/>
            <person name="Haas B."/>
            <person name="Abouelleil A."/>
            <person name="Allen A.W."/>
            <person name="Alvarado L."/>
            <person name="Arachchi H.M."/>
            <person name="Berlin A.M."/>
            <person name="Chapman S.B."/>
            <person name="Gainer-Dewar J."/>
            <person name="Goldberg J."/>
            <person name="Griggs A."/>
            <person name="Gujja S."/>
            <person name="Hansen M."/>
            <person name="Howarth C."/>
            <person name="Imamovic A."/>
            <person name="Ireland A."/>
            <person name="Larimer J."/>
            <person name="McCowan C."/>
            <person name="Murphy C."/>
            <person name="Pearson M."/>
            <person name="Poon T.W."/>
            <person name="Priest M."/>
            <person name="Roberts A."/>
            <person name="Saif S."/>
            <person name="Shea T."/>
            <person name="Sisk P."/>
            <person name="Sykes S."/>
            <person name="Wortman J."/>
            <person name="Nusbaum C."/>
            <person name="Birren B."/>
        </authorList>
    </citation>
    <scope>NUCLEOTIDE SEQUENCE [LARGE SCALE GENOMIC DNA]</scope>
    <source>
        <strain evidence="5">B84634 / Timone 84634 / DSM 17679 / JCM 13223</strain>
    </source>
</reference>
<dbReference type="RefSeq" id="WP_005941530.1">
    <property type="nucleotide sequence ID" value="NZ_KB890326.1"/>
</dbReference>
<evidence type="ECO:0000259" key="3">
    <source>
        <dbReference type="Pfam" id="PF12890"/>
    </source>
</evidence>
<dbReference type="OrthoDB" id="1027952at2"/>